<organism evidence="7 8">
    <name type="scientific">Clostridium tanneri</name>
    <dbReference type="NCBI Taxonomy" id="3037988"/>
    <lineage>
        <taxon>Bacteria</taxon>
        <taxon>Bacillati</taxon>
        <taxon>Bacillota</taxon>
        <taxon>Clostridia</taxon>
        <taxon>Eubacteriales</taxon>
        <taxon>Clostridiaceae</taxon>
        <taxon>Clostridium</taxon>
    </lineage>
</organism>
<reference evidence="7 8" key="1">
    <citation type="submission" date="2023-04" db="EMBL/GenBank/DDBJ databases">
        <title>Clostridium tannerae sp. nov., isolated from the fecal material of an alpaca.</title>
        <authorList>
            <person name="Miller S."/>
            <person name="Hendry M."/>
            <person name="King J."/>
            <person name="Sankaranarayanan K."/>
            <person name="Lawson P.A."/>
        </authorList>
    </citation>
    <scope>NUCLEOTIDE SEQUENCE [LARGE SCALE GENOMIC DNA]</scope>
    <source>
        <strain evidence="7 8">A1-XYC3</strain>
    </source>
</reference>
<name>A0ABU4JX19_9CLOT</name>
<accession>A0ABU4JX19</accession>
<keyword evidence="4" id="KW-0408">Iron</keyword>
<protein>
    <submittedName>
        <fullName evidence="7">FAD-dependent oxidoreductase</fullName>
    </submittedName>
</protein>
<dbReference type="InterPro" id="IPR017900">
    <property type="entry name" value="4Fe4S_Fe_S_CS"/>
</dbReference>
<keyword evidence="3" id="KW-0560">Oxidoreductase</keyword>
<dbReference type="PANTHER" id="PTHR43255:SF1">
    <property type="entry name" value="IRON-SULFUR-BINDING OXIDOREDUCTASE FADF-RELATED"/>
    <property type="match status" value="1"/>
</dbReference>
<proteinExistence type="predicted"/>
<evidence type="ECO:0000256" key="4">
    <source>
        <dbReference type="ARBA" id="ARBA00023004"/>
    </source>
</evidence>
<feature type="domain" description="4Fe-4S ferredoxin-type" evidence="6">
    <location>
        <begin position="338"/>
        <end position="368"/>
    </location>
</feature>
<evidence type="ECO:0000256" key="3">
    <source>
        <dbReference type="ARBA" id="ARBA00023002"/>
    </source>
</evidence>
<dbReference type="Pfam" id="PF13534">
    <property type="entry name" value="Fer4_17"/>
    <property type="match status" value="1"/>
</dbReference>
<dbReference type="EMBL" id="JARUJP010000025">
    <property type="protein sequence ID" value="MDW8802687.1"/>
    <property type="molecule type" value="Genomic_DNA"/>
</dbReference>
<dbReference type="PROSITE" id="PS51379">
    <property type="entry name" value="4FE4S_FER_2"/>
    <property type="match status" value="1"/>
</dbReference>
<dbReference type="InterPro" id="IPR036188">
    <property type="entry name" value="FAD/NAD-bd_sf"/>
</dbReference>
<gene>
    <name evidence="7" type="ORF">P8V03_16180</name>
</gene>
<evidence type="ECO:0000256" key="2">
    <source>
        <dbReference type="ARBA" id="ARBA00022723"/>
    </source>
</evidence>
<evidence type="ECO:0000313" key="8">
    <source>
        <dbReference type="Proteomes" id="UP001281656"/>
    </source>
</evidence>
<comment type="caution">
    <text evidence="7">The sequence shown here is derived from an EMBL/GenBank/DDBJ whole genome shotgun (WGS) entry which is preliminary data.</text>
</comment>
<evidence type="ECO:0000256" key="1">
    <source>
        <dbReference type="ARBA" id="ARBA00022485"/>
    </source>
</evidence>
<dbReference type="PRINTS" id="PR00368">
    <property type="entry name" value="FADPNR"/>
</dbReference>
<dbReference type="NCBIfam" id="NF045663">
    <property type="entry name" value="diclust_near_Sec"/>
    <property type="match status" value="1"/>
</dbReference>
<dbReference type="InterPro" id="IPR009051">
    <property type="entry name" value="Helical_ferredxn"/>
</dbReference>
<keyword evidence="2" id="KW-0479">Metal-binding</keyword>
<keyword evidence="8" id="KW-1185">Reference proteome</keyword>
<dbReference type="InterPro" id="IPR004017">
    <property type="entry name" value="Cys_rich_dom"/>
</dbReference>
<evidence type="ECO:0000313" key="7">
    <source>
        <dbReference type="EMBL" id="MDW8802687.1"/>
    </source>
</evidence>
<dbReference type="PROSITE" id="PS00198">
    <property type="entry name" value="4FE4S_FER_1"/>
    <property type="match status" value="1"/>
</dbReference>
<dbReference type="SUPFAM" id="SSF46548">
    <property type="entry name" value="alpha-helical ferredoxin"/>
    <property type="match status" value="1"/>
</dbReference>
<dbReference type="Gene3D" id="1.10.1060.10">
    <property type="entry name" value="Alpha-helical ferredoxin"/>
    <property type="match status" value="2"/>
</dbReference>
<evidence type="ECO:0000256" key="5">
    <source>
        <dbReference type="ARBA" id="ARBA00023014"/>
    </source>
</evidence>
<dbReference type="Pfam" id="PF13450">
    <property type="entry name" value="NAD_binding_8"/>
    <property type="match status" value="1"/>
</dbReference>
<evidence type="ECO:0000259" key="6">
    <source>
        <dbReference type="PROSITE" id="PS51379"/>
    </source>
</evidence>
<dbReference type="Proteomes" id="UP001281656">
    <property type="component" value="Unassembled WGS sequence"/>
</dbReference>
<dbReference type="InterPro" id="IPR028261">
    <property type="entry name" value="DPD_II"/>
</dbReference>
<dbReference type="InterPro" id="IPR017896">
    <property type="entry name" value="4Fe4S_Fe-S-bd"/>
</dbReference>
<keyword evidence="1" id="KW-0004">4Fe-4S</keyword>
<keyword evidence="5" id="KW-0411">Iron-sulfur</keyword>
<dbReference type="PANTHER" id="PTHR43255">
    <property type="entry name" value="IRON-SULFUR-BINDING OXIDOREDUCTASE FADF-RELATED-RELATED"/>
    <property type="match status" value="1"/>
</dbReference>
<dbReference type="Pfam" id="PF02754">
    <property type="entry name" value="CCG"/>
    <property type="match status" value="2"/>
</dbReference>
<dbReference type="InterPro" id="IPR051460">
    <property type="entry name" value="HdrC_iron-sulfur_subunit"/>
</dbReference>
<dbReference type="RefSeq" id="WP_318798975.1">
    <property type="nucleotide sequence ID" value="NZ_JARUJP010000025.1"/>
</dbReference>
<dbReference type="Pfam" id="PF14691">
    <property type="entry name" value="Fer4_20"/>
    <property type="match status" value="1"/>
</dbReference>
<dbReference type="Gene3D" id="3.50.50.60">
    <property type="entry name" value="FAD/NAD(P)-binding domain"/>
    <property type="match status" value="1"/>
</dbReference>
<sequence>MDLEKLLSKEKLCITDKPSPCIAQCPIHVDIKTFIAEVSEGNLKKAYKTLAKRVPIPRVICNICDHPCEEVCIRKDLGGAISIGALEKAVIKHGYGTPKKEFSIPKNGKTVAVVGGGISGLTVALDLDKKGYAVTIFEEKAEIGGRMWNFQLPPELLREELEHIKKGKISIRFNSKVGEEELQKISKDYDAVCIDTGEWHQDLEISDSTFQTKIPGVFAGGTLVNKNDSVIYSISAGRRAAVSVDRYIQKISMTASRENEGSYTTPLTLNTENIEKILPINRSDKGEYSEQEAVLEAKRCIRCQCLECVNSCVHLKKFKMTPKSYIRSINHNEAIILGDHHANKMINSCSLCGLCGEVCPSKLNMRDIIIETRQSMVEKEKMPPSAHDFALKDMEFSNSDKFTLLKHQPGFERSSHLFFPGCQLSASSPEYISKIYSYLTTKIKDGVGIMLGCCGAPAEWSGRKQEFEASIKNTIEKWESMGKPSLILACSTCSNIFRTYIPEINCVSLWEFMDKSGIPQENSRHEYKTLSIHDACTTRYDSTLQDSVRKIIKKLGHSVKELKFSREKTKCCGYGGLIYYANKEQSKEFIKDRINEAEEDYVVYCSMCRDLFSLEGKRAFHILDLIYGEDLEKLGERKGPKLWERRLNRTKVKEELLKLYGESIHHGGEIAANIILSESIEEKMEDKLILLQDVEKVIKNAESNVEKFVNPNNGHFLARKRLANVTYWVEYEYEQEKYLVHNVYSHRMEVLEG</sequence>
<dbReference type="SUPFAM" id="SSF51971">
    <property type="entry name" value="Nucleotide-binding domain"/>
    <property type="match status" value="1"/>
</dbReference>